<sequence length="179" mass="19300">MARFSPQLSLSRARHSLSPQSLSLPDVHSLSPRLSRSGHGRTRDRSRSTRLVAPTKSCPFSPSETTNSGRELDWFEPEFSRRRAAASSAQTRCFDCTYSAGRTLTWSGSVGLSGRPCQNFGRKSRVLSCGPGIGPTPPSKILSALGWADAPLTDLFLGAHRATSQGGHPSWDCSSLQLA</sequence>
<name>A0A4Y1RZ72_PRUDU</name>
<feature type="compositionally biased region" description="Polar residues" evidence="1">
    <location>
        <begin position="58"/>
        <end position="69"/>
    </location>
</feature>
<protein>
    <submittedName>
        <fullName evidence="2">Uncharacterized protein</fullName>
    </submittedName>
</protein>
<evidence type="ECO:0000313" key="2">
    <source>
        <dbReference type="EMBL" id="BBH09116.1"/>
    </source>
</evidence>
<accession>A0A4Y1RZ72</accession>
<evidence type="ECO:0000256" key="1">
    <source>
        <dbReference type="SAM" id="MobiDB-lite"/>
    </source>
</evidence>
<gene>
    <name evidence="2" type="ORF">Prudu_021529</name>
</gene>
<organism evidence="2">
    <name type="scientific">Prunus dulcis</name>
    <name type="common">Almond</name>
    <name type="synonym">Amygdalus dulcis</name>
    <dbReference type="NCBI Taxonomy" id="3755"/>
    <lineage>
        <taxon>Eukaryota</taxon>
        <taxon>Viridiplantae</taxon>
        <taxon>Streptophyta</taxon>
        <taxon>Embryophyta</taxon>
        <taxon>Tracheophyta</taxon>
        <taxon>Spermatophyta</taxon>
        <taxon>Magnoliopsida</taxon>
        <taxon>eudicotyledons</taxon>
        <taxon>Gunneridae</taxon>
        <taxon>Pentapetalae</taxon>
        <taxon>rosids</taxon>
        <taxon>fabids</taxon>
        <taxon>Rosales</taxon>
        <taxon>Rosaceae</taxon>
        <taxon>Amygdaloideae</taxon>
        <taxon>Amygdaleae</taxon>
        <taxon>Prunus</taxon>
    </lineage>
</organism>
<reference evidence="2" key="1">
    <citation type="journal article" date="2019" name="Science">
        <title>Mutation of a bHLH transcription factor allowed almond domestication.</title>
        <authorList>
            <person name="Sanchez-Perez R."/>
            <person name="Pavan S."/>
            <person name="Mazzeo R."/>
            <person name="Moldovan C."/>
            <person name="Aiese Cigliano R."/>
            <person name="Del Cueto J."/>
            <person name="Ricciardi F."/>
            <person name="Lotti C."/>
            <person name="Ricciardi L."/>
            <person name="Dicenta F."/>
            <person name="Lopez-Marques R.L."/>
            <person name="Lindberg Moller B."/>
        </authorList>
    </citation>
    <scope>NUCLEOTIDE SEQUENCE</scope>
</reference>
<feature type="region of interest" description="Disordered" evidence="1">
    <location>
        <begin position="1"/>
        <end position="69"/>
    </location>
</feature>
<dbReference type="EMBL" id="AP019304">
    <property type="protein sequence ID" value="BBH09116.1"/>
    <property type="molecule type" value="Genomic_DNA"/>
</dbReference>
<dbReference type="AlphaFoldDB" id="A0A4Y1RZ72"/>
<proteinExistence type="predicted"/>
<feature type="compositionally biased region" description="Polar residues" evidence="1">
    <location>
        <begin position="1"/>
        <end position="10"/>
    </location>
</feature>